<dbReference type="Proteomes" id="UP000610966">
    <property type="component" value="Unassembled WGS sequence"/>
</dbReference>
<accession>A0A8J3R5H2</accession>
<proteinExistence type="predicted"/>
<dbReference type="RefSeq" id="WP_204014037.1">
    <property type="nucleotide sequence ID" value="NZ_BOOG01000014.1"/>
</dbReference>
<reference evidence="1" key="1">
    <citation type="submission" date="2021-01" db="EMBL/GenBank/DDBJ databases">
        <title>Whole genome shotgun sequence of Sphaerimonospora thailandensis NBRC 107569.</title>
        <authorList>
            <person name="Komaki H."/>
            <person name="Tamura T."/>
        </authorList>
    </citation>
    <scope>NUCLEOTIDE SEQUENCE</scope>
    <source>
        <strain evidence="1">NBRC 107569</strain>
    </source>
</reference>
<gene>
    <name evidence="1" type="ORF">Mth01_17100</name>
</gene>
<name>A0A8J3R5H2_9ACTN</name>
<protein>
    <submittedName>
        <fullName evidence="1">Uncharacterized protein</fullName>
    </submittedName>
</protein>
<comment type="caution">
    <text evidence="1">The sequence shown here is derived from an EMBL/GenBank/DDBJ whole genome shotgun (WGS) entry which is preliminary data.</text>
</comment>
<sequence>MPIIDVWAVITDPDIPRDVGQRLLARQAAHRQRLTPEPCPDADKPYLARHVIRQCAAHDELIRQCDGGQWAHFADGQLCPPRAEPDEELTP</sequence>
<dbReference type="EMBL" id="BOOG01000014">
    <property type="protein sequence ID" value="GIH69457.1"/>
    <property type="molecule type" value="Genomic_DNA"/>
</dbReference>
<keyword evidence="2" id="KW-1185">Reference proteome</keyword>
<evidence type="ECO:0000313" key="2">
    <source>
        <dbReference type="Proteomes" id="UP000610966"/>
    </source>
</evidence>
<dbReference type="AlphaFoldDB" id="A0A8J3R5H2"/>
<organism evidence="1 2">
    <name type="scientific">Sphaerimonospora thailandensis</name>
    <dbReference type="NCBI Taxonomy" id="795644"/>
    <lineage>
        <taxon>Bacteria</taxon>
        <taxon>Bacillati</taxon>
        <taxon>Actinomycetota</taxon>
        <taxon>Actinomycetes</taxon>
        <taxon>Streptosporangiales</taxon>
        <taxon>Streptosporangiaceae</taxon>
        <taxon>Sphaerimonospora</taxon>
    </lineage>
</organism>
<evidence type="ECO:0000313" key="1">
    <source>
        <dbReference type="EMBL" id="GIH69457.1"/>
    </source>
</evidence>